<sequence length="60" mass="6326">MVYDRLGNSPLVRFYGRSKGGNFHVTGPTEGDGAWIEAGGDGGWRLNVEDDEGTGRGIGA</sequence>
<accession>A0A2H5QY10</accession>
<evidence type="ECO:0000313" key="3">
    <source>
        <dbReference type="Proteomes" id="UP000236630"/>
    </source>
</evidence>
<reference evidence="2 3" key="1">
    <citation type="journal article" date="2017" name="Front. Genet.">
        <title>Draft sequencing of the heterozygous diploid genome of Satsuma (Citrus unshiu Marc.) using a hybrid assembly approach.</title>
        <authorList>
            <person name="Shimizu T."/>
            <person name="Tanizawa Y."/>
            <person name="Mochizuki T."/>
            <person name="Nagasaki H."/>
            <person name="Yoshioka T."/>
            <person name="Toyoda A."/>
            <person name="Fujiyama A."/>
            <person name="Kaminuma E."/>
            <person name="Nakamura Y."/>
        </authorList>
    </citation>
    <scope>NUCLEOTIDE SEQUENCE [LARGE SCALE GENOMIC DNA]</scope>
    <source>
        <strain evidence="3">cv. Miyagawa wase</strain>
    </source>
</reference>
<dbReference type="EMBL" id="BDQV01012716">
    <property type="protein sequence ID" value="GAY69514.1"/>
    <property type="molecule type" value="Genomic_DNA"/>
</dbReference>
<comment type="caution">
    <text evidence="2">The sequence shown here is derived from an EMBL/GenBank/DDBJ whole genome shotgun (WGS) entry which is preliminary data.</text>
</comment>
<organism evidence="2 3">
    <name type="scientific">Citrus unshiu</name>
    <name type="common">Satsuma mandarin</name>
    <name type="synonym">Citrus nobilis var. unshiu</name>
    <dbReference type="NCBI Taxonomy" id="55188"/>
    <lineage>
        <taxon>Eukaryota</taxon>
        <taxon>Viridiplantae</taxon>
        <taxon>Streptophyta</taxon>
        <taxon>Embryophyta</taxon>
        <taxon>Tracheophyta</taxon>
        <taxon>Spermatophyta</taxon>
        <taxon>Magnoliopsida</taxon>
        <taxon>eudicotyledons</taxon>
        <taxon>Gunneridae</taxon>
        <taxon>Pentapetalae</taxon>
        <taxon>rosids</taxon>
        <taxon>malvids</taxon>
        <taxon>Sapindales</taxon>
        <taxon>Rutaceae</taxon>
        <taxon>Aurantioideae</taxon>
        <taxon>Citrus</taxon>
    </lineage>
</organism>
<keyword evidence="3" id="KW-1185">Reference proteome</keyword>
<evidence type="ECO:0000256" key="1">
    <source>
        <dbReference type="SAM" id="MobiDB-lite"/>
    </source>
</evidence>
<evidence type="ECO:0000313" key="2">
    <source>
        <dbReference type="EMBL" id="GAY69514.1"/>
    </source>
</evidence>
<protein>
    <submittedName>
        <fullName evidence="2">Uncharacterized protein</fullName>
    </submittedName>
</protein>
<dbReference type="AlphaFoldDB" id="A0A2H5QY10"/>
<dbReference type="Proteomes" id="UP000236630">
    <property type="component" value="Unassembled WGS sequence"/>
</dbReference>
<name>A0A2H5QY10_CITUN</name>
<feature type="region of interest" description="Disordered" evidence="1">
    <location>
        <begin position="40"/>
        <end position="60"/>
    </location>
</feature>
<proteinExistence type="predicted"/>
<gene>
    <name evidence="2" type="ORF">CUMW_289110</name>
</gene>